<name>A0ABR9VVS6_9SYNC</name>
<dbReference type="SUPFAM" id="SSF53474">
    <property type="entry name" value="alpha/beta-Hydrolases"/>
    <property type="match status" value="1"/>
</dbReference>
<organism evidence="2 3">
    <name type="scientific">Synechocystis salina LEGE 00031</name>
    <dbReference type="NCBI Taxonomy" id="1828736"/>
    <lineage>
        <taxon>Bacteria</taxon>
        <taxon>Bacillati</taxon>
        <taxon>Cyanobacteriota</taxon>
        <taxon>Cyanophyceae</taxon>
        <taxon>Synechococcales</taxon>
        <taxon>Merismopediaceae</taxon>
        <taxon>Synechocystis</taxon>
    </lineage>
</organism>
<comment type="caution">
    <text evidence="2">The sequence shown here is derived from an EMBL/GenBank/DDBJ whole genome shotgun (WGS) entry which is preliminary data.</text>
</comment>
<gene>
    <name evidence="2" type="ORF">IQ217_11990</name>
</gene>
<evidence type="ECO:0000313" key="3">
    <source>
        <dbReference type="Proteomes" id="UP000658720"/>
    </source>
</evidence>
<dbReference type="PANTHER" id="PTHR22753">
    <property type="entry name" value="TRANSMEMBRANE PROTEIN 68"/>
    <property type="match status" value="1"/>
</dbReference>
<dbReference type="PANTHER" id="PTHR22753:SF14">
    <property type="entry name" value="MONOACYLGLYCEROL_DIACYLGLYCEROL O-ACYLTRANSFERASE"/>
    <property type="match status" value="1"/>
</dbReference>
<accession>A0ABR9VVS6</accession>
<dbReference type="EMBL" id="JADEVV010000033">
    <property type="protein sequence ID" value="MBE9254543.1"/>
    <property type="molecule type" value="Genomic_DNA"/>
</dbReference>
<dbReference type="InterPro" id="IPR000073">
    <property type="entry name" value="AB_hydrolase_1"/>
</dbReference>
<dbReference type="RefSeq" id="WP_194020118.1">
    <property type="nucleotide sequence ID" value="NZ_JADEVV010000033.1"/>
</dbReference>
<sequence length="261" mass="29140">MQLVNLHPPDRQRPSLLYLPGLDGTGKLFYRQRPELVDYFNLLALRLAPGPLPDDWSAIAKGLHQLIQQQEGLTLPLYLCGESFGGCLALAYSCLYPREVAKLILVNPATAFDRRPWLQWGIPFHQWLPSALQTVTTLTGLPFLAAVERLQPQDRRQLLNAMRSIPPAIVAQRLALLQSFNQQGLDLGKISAPSLILASGRDLLLPSVEEAHKLQSHLPKAMVKILPHSGHACLLEKELSLQKILQTSQWLPELVLLNKNS</sequence>
<dbReference type="Pfam" id="PF12146">
    <property type="entry name" value="Hydrolase_4"/>
    <property type="match status" value="1"/>
</dbReference>
<reference evidence="2 3" key="1">
    <citation type="submission" date="2020-10" db="EMBL/GenBank/DDBJ databases">
        <authorList>
            <person name="Castelo-Branco R."/>
            <person name="Eusebio N."/>
            <person name="Adriana R."/>
            <person name="Vieira A."/>
            <person name="Brugerolle De Fraissinette N."/>
            <person name="Rezende De Castro R."/>
            <person name="Schneider M.P."/>
            <person name="Vasconcelos V."/>
            <person name="Leao P.N."/>
        </authorList>
    </citation>
    <scope>NUCLEOTIDE SEQUENCE [LARGE SCALE GENOMIC DNA]</scope>
    <source>
        <strain evidence="2 3">LEGE 00031</strain>
    </source>
</reference>
<dbReference type="Gene3D" id="3.40.50.1820">
    <property type="entry name" value="alpha/beta hydrolase"/>
    <property type="match status" value="1"/>
</dbReference>
<evidence type="ECO:0000259" key="1">
    <source>
        <dbReference type="Pfam" id="PF12146"/>
    </source>
</evidence>
<dbReference type="Proteomes" id="UP000658720">
    <property type="component" value="Unassembled WGS sequence"/>
</dbReference>
<dbReference type="InterPro" id="IPR029058">
    <property type="entry name" value="AB_hydrolase_fold"/>
</dbReference>
<dbReference type="InterPro" id="IPR022742">
    <property type="entry name" value="Hydrolase_4"/>
</dbReference>
<keyword evidence="3" id="KW-1185">Reference proteome</keyword>
<protein>
    <submittedName>
        <fullName evidence="2">Alpha/beta hydrolase</fullName>
    </submittedName>
</protein>
<evidence type="ECO:0000313" key="2">
    <source>
        <dbReference type="EMBL" id="MBE9254543.1"/>
    </source>
</evidence>
<dbReference type="GO" id="GO:0016787">
    <property type="term" value="F:hydrolase activity"/>
    <property type="evidence" value="ECO:0007669"/>
    <property type="project" value="UniProtKB-KW"/>
</dbReference>
<keyword evidence="2" id="KW-0378">Hydrolase</keyword>
<feature type="domain" description="Serine aminopeptidase S33" evidence="1">
    <location>
        <begin position="63"/>
        <end position="238"/>
    </location>
</feature>
<proteinExistence type="predicted"/>
<dbReference type="PRINTS" id="PR00111">
    <property type="entry name" value="ABHYDROLASE"/>
</dbReference>